<sequence length="421" mass="46415">MTLHDPHPQQPELQWSDPEAEKNQEALRAQIALDTQKKLDEQNLWKNLDNIQNATLGFDKVFAINLASRTDKRDNIVLGSSVTGFVVDLVDGVDPEGMNPKSYPYNWNYDHSESEYACRRAHVNMAERIVEKRMNSALILEDDVDWDISIKAQLQNLALATRALQGTAPDSTSSPYGHDWDLLWLGHCGMSCKVKEPYYMTPQDPTVVKPHHLPLYFYGIPEYNKTDDSRLTCTVFDSTCMTAYALSYKGAQKILAALSVNPSGIADEVDTGDQIDIVLGRMCKAGTLRCFAPFPSLMGRYQSAGMSSKGTDQLGKEAGSHMVPASSVGVVYSTMLNIKRILKGLRTVHATWPDVKAQDILPEDIHIGVGDIHPPVVPSEPISTPVDAKLPDLEPLEGLEAANKPDSAVAPIPYETPVSKL</sequence>
<dbReference type="InterPro" id="IPR050757">
    <property type="entry name" value="Collagen_mod_GT25"/>
</dbReference>
<evidence type="ECO:0000256" key="4">
    <source>
        <dbReference type="SAM" id="MobiDB-lite"/>
    </source>
</evidence>
<proteinExistence type="inferred from homology"/>
<evidence type="ECO:0000256" key="1">
    <source>
        <dbReference type="ARBA" id="ARBA00006721"/>
    </source>
</evidence>
<name>A0AAD6GDE1_9EURO</name>
<dbReference type="PANTHER" id="PTHR10730">
    <property type="entry name" value="PROCOLLAGEN-LYSINE,2-OXOGLUTARATE 5-DIOXYGENASE/GLYCOSYLTRANSFERASE 25 FAMILY MEMBER"/>
    <property type="match status" value="1"/>
</dbReference>
<keyword evidence="7" id="KW-1185">Reference proteome</keyword>
<evidence type="ECO:0000256" key="3">
    <source>
        <dbReference type="ARBA" id="ARBA00022679"/>
    </source>
</evidence>
<dbReference type="Pfam" id="PF01755">
    <property type="entry name" value="Glyco_transf_25"/>
    <property type="match status" value="1"/>
</dbReference>
<evidence type="ECO:0000313" key="7">
    <source>
        <dbReference type="Proteomes" id="UP001220324"/>
    </source>
</evidence>
<dbReference type="InterPro" id="IPR002654">
    <property type="entry name" value="Glyco_trans_25"/>
</dbReference>
<dbReference type="CDD" id="cd06532">
    <property type="entry name" value="Glyco_transf_25"/>
    <property type="match status" value="1"/>
</dbReference>
<gene>
    <name evidence="6" type="ORF">N7494_007329</name>
</gene>
<keyword evidence="3" id="KW-0808">Transferase</keyword>
<dbReference type="AlphaFoldDB" id="A0AAD6GDE1"/>
<keyword evidence="2" id="KW-0328">Glycosyltransferase</keyword>
<evidence type="ECO:0000256" key="2">
    <source>
        <dbReference type="ARBA" id="ARBA00022676"/>
    </source>
</evidence>
<dbReference type="GO" id="GO:0016740">
    <property type="term" value="F:transferase activity"/>
    <property type="evidence" value="ECO:0007669"/>
    <property type="project" value="UniProtKB-KW"/>
</dbReference>
<comment type="similarity">
    <text evidence="1">Belongs to the glycosyltransferase 25 family.</text>
</comment>
<feature type="region of interest" description="Disordered" evidence="4">
    <location>
        <begin position="378"/>
        <end position="421"/>
    </location>
</feature>
<protein>
    <recommendedName>
        <fullName evidence="5">Glycosyl transferase family 25 domain-containing protein</fullName>
    </recommendedName>
</protein>
<accession>A0AAD6GDE1</accession>
<reference evidence="6 7" key="1">
    <citation type="journal article" date="2023" name="IMA Fungus">
        <title>Comparative genomic study of the Penicillium genus elucidates a diverse pangenome and 15 lateral gene transfer events.</title>
        <authorList>
            <person name="Petersen C."/>
            <person name="Sorensen T."/>
            <person name="Nielsen M.R."/>
            <person name="Sondergaard T.E."/>
            <person name="Sorensen J.L."/>
            <person name="Fitzpatrick D.A."/>
            <person name="Frisvad J.C."/>
            <person name="Nielsen K.L."/>
        </authorList>
    </citation>
    <scope>NUCLEOTIDE SEQUENCE [LARGE SCALE GENOMIC DNA]</scope>
    <source>
        <strain evidence="6 7">IBT 35679</strain>
    </source>
</reference>
<evidence type="ECO:0000313" key="6">
    <source>
        <dbReference type="EMBL" id="KAJ5537850.1"/>
    </source>
</evidence>
<feature type="domain" description="Glycosyl transferase family 25" evidence="5">
    <location>
        <begin position="59"/>
        <end position="258"/>
    </location>
</feature>
<feature type="region of interest" description="Disordered" evidence="4">
    <location>
        <begin position="1"/>
        <end position="22"/>
    </location>
</feature>
<dbReference type="Proteomes" id="UP001220324">
    <property type="component" value="Unassembled WGS sequence"/>
</dbReference>
<comment type="caution">
    <text evidence="6">The sequence shown here is derived from an EMBL/GenBank/DDBJ whole genome shotgun (WGS) entry which is preliminary data.</text>
</comment>
<evidence type="ECO:0000259" key="5">
    <source>
        <dbReference type="Pfam" id="PF01755"/>
    </source>
</evidence>
<dbReference type="EMBL" id="JAQIZZ010000006">
    <property type="protein sequence ID" value="KAJ5537850.1"/>
    <property type="molecule type" value="Genomic_DNA"/>
</dbReference>
<dbReference type="PANTHER" id="PTHR10730:SF53">
    <property type="entry name" value="GLYCOSYLTRANSFERASE 25 FAMILY MEMBER"/>
    <property type="match status" value="1"/>
</dbReference>
<organism evidence="6 7">
    <name type="scientific">Penicillium frequentans</name>
    <dbReference type="NCBI Taxonomy" id="3151616"/>
    <lineage>
        <taxon>Eukaryota</taxon>
        <taxon>Fungi</taxon>
        <taxon>Dikarya</taxon>
        <taxon>Ascomycota</taxon>
        <taxon>Pezizomycotina</taxon>
        <taxon>Eurotiomycetes</taxon>
        <taxon>Eurotiomycetidae</taxon>
        <taxon>Eurotiales</taxon>
        <taxon>Aspergillaceae</taxon>
        <taxon>Penicillium</taxon>
    </lineage>
</organism>